<dbReference type="InterPro" id="IPR007816">
    <property type="entry name" value="ResB-like_domain"/>
</dbReference>
<evidence type="ECO:0000256" key="2">
    <source>
        <dbReference type="ARBA" id="ARBA00022692"/>
    </source>
</evidence>
<feature type="transmembrane region" description="Helical" evidence="7">
    <location>
        <begin position="422"/>
        <end position="442"/>
    </location>
</feature>
<evidence type="ECO:0000313" key="10">
    <source>
        <dbReference type="Proteomes" id="UP000264006"/>
    </source>
</evidence>
<gene>
    <name evidence="9" type="ORF">DVS28_a4616</name>
</gene>
<reference evidence="9 10" key="1">
    <citation type="submission" date="2018-09" db="EMBL/GenBank/DDBJ databases">
        <title>Complete genome sequence of Euzebya sp. DY32-46 isolated from seawater of Pacific Ocean.</title>
        <authorList>
            <person name="Xu L."/>
            <person name="Wu Y.-H."/>
            <person name="Xu X.-W."/>
        </authorList>
    </citation>
    <scope>NUCLEOTIDE SEQUENCE [LARGE SCALE GENOMIC DNA]</scope>
    <source>
        <strain evidence="9 10">DY32-46</strain>
    </source>
</reference>
<dbReference type="GO" id="GO:0016020">
    <property type="term" value="C:membrane"/>
    <property type="evidence" value="ECO:0007669"/>
    <property type="project" value="UniProtKB-SubCell"/>
</dbReference>
<evidence type="ECO:0000313" key="9">
    <source>
        <dbReference type="EMBL" id="AXV09277.1"/>
    </source>
</evidence>
<keyword evidence="10" id="KW-1185">Reference proteome</keyword>
<feature type="region of interest" description="Disordered" evidence="6">
    <location>
        <begin position="484"/>
        <end position="509"/>
    </location>
</feature>
<evidence type="ECO:0000256" key="3">
    <source>
        <dbReference type="ARBA" id="ARBA00022748"/>
    </source>
</evidence>
<organism evidence="9 10">
    <name type="scientific">Euzebya pacifica</name>
    <dbReference type="NCBI Taxonomy" id="1608957"/>
    <lineage>
        <taxon>Bacteria</taxon>
        <taxon>Bacillati</taxon>
        <taxon>Actinomycetota</taxon>
        <taxon>Nitriliruptoria</taxon>
        <taxon>Euzebyales</taxon>
    </lineage>
</organism>
<evidence type="ECO:0000256" key="7">
    <source>
        <dbReference type="SAM" id="Phobius"/>
    </source>
</evidence>
<feature type="compositionally biased region" description="Polar residues" evidence="6">
    <location>
        <begin position="492"/>
        <end position="509"/>
    </location>
</feature>
<dbReference type="KEGG" id="euz:DVS28_a4616"/>
<comment type="subcellular location">
    <subcellularLocation>
        <location evidence="1">Membrane</location>
        <topology evidence="1">Multi-pass membrane protein</topology>
    </subcellularLocation>
</comment>
<keyword evidence="5 7" id="KW-0472">Membrane</keyword>
<dbReference type="InterPro" id="IPR023494">
    <property type="entry name" value="Cyt_c_bgen_Ccs1/CcsB/ResB"/>
</dbReference>
<feature type="transmembrane region" description="Helical" evidence="7">
    <location>
        <begin position="61"/>
        <end position="83"/>
    </location>
</feature>
<dbReference type="GO" id="GO:0017004">
    <property type="term" value="P:cytochrome complex assembly"/>
    <property type="evidence" value="ECO:0007669"/>
    <property type="project" value="UniProtKB-KW"/>
</dbReference>
<feature type="domain" description="ResB-like" evidence="8">
    <location>
        <begin position="1"/>
        <end position="473"/>
    </location>
</feature>
<sequence>MSTALVLLFALAVATLIATFIPQEPVIASTVRLWRTGEEGPGAAVSGVLDALSLYDVFGSWWFGVLTVLLFVSLTGCLVPRWAAFARNVRKPPVRGRNLDRLTHRAELSVPPGMSESDVLDRAGRAFRTYRTRVITSEQHAPQLAIERGHWREFGSLVFHSSFYVLLIGVTLGAAFTFTGQIDFEEGARFADTPVGYDTFTAGTLWDTDRHNGHTTTLDAFEVTYLPDGFTPDDFVSTVTFTSADGERTVTEDIRVNHPVHFDGLTYYQRAFGFAPTVALRSGLNGAELFEDQLILRQDGGFWTGRGKVSVGNPAADPPLPQIAVEVLFLPDAEFAEDGTVQFNSPEANDPRLLVTLYLDDDLGLDRTVPISRLDWPESAVVDRAMIVPGTPVALAGGLFEVEFADLSMWSGLQISHQPYRWLILTGASMVLMGLIPSLYAYRRRLWVEVRDDRIVVAGVALHRRDRFAETFDDVVDRVAGTLGTDRIPAPSRSNPPSTPQIDPQGSHT</sequence>
<proteinExistence type="predicted"/>
<evidence type="ECO:0000256" key="6">
    <source>
        <dbReference type="SAM" id="MobiDB-lite"/>
    </source>
</evidence>
<dbReference type="EMBL" id="CP031165">
    <property type="protein sequence ID" value="AXV09277.1"/>
    <property type="molecule type" value="Genomic_DNA"/>
</dbReference>
<dbReference type="Pfam" id="PF05140">
    <property type="entry name" value="ResB"/>
    <property type="match status" value="1"/>
</dbReference>
<accession>A0A346Y480</accession>
<evidence type="ECO:0000256" key="1">
    <source>
        <dbReference type="ARBA" id="ARBA00004141"/>
    </source>
</evidence>
<evidence type="ECO:0000259" key="8">
    <source>
        <dbReference type="Pfam" id="PF05140"/>
    </source>
</evidence>
<dbReference type="PANTHER" id="PTHR31566">
    <property type="entry name" value="CYTOCHROME C BIOGENESIS PROTEIN CCS1, CHLOROPLASTIC"/>
    <property type="match status" value="1"/>
</dbReference>
<evidence type="ECO:0000256" key="5">
    <source>
        <dbReference type="ARBA" id="ARBA00023136"/>
    </source>
</evidence>
<keyword evidence="3" id="KW-0201">Cytochrome c-type biogenesis</keyword>
<keyword evidence="2 7" id="KW-0812">Transmembrane</keyword>
<keyword evidence="4 7" id="KW-1133">Transmembrane helix</keyword>
<dbReference type="Proteomes" id="UP000264006">
    <property type="component" value="Chromosome"/>
</dbReference>
<feature type="transmembrane region" description="Helical" evidence="7">
    <location>
        <begin position="157"/>
        <end position="178"/>
    </location>
</feature>
<evidence type="ECO:0000256" key="4">
    <source>
        <dbReference type="ARBA" id="ARBA00022989"/>
    </source>
</evidence>
<dbReference type="PANTHER" id="PTHR31566:SF0">
    <property type="entry name" value="CYTOCHROME C BIOGENESIS PROTEIN CCS1, CHLOROPLASTIC"/>
    <property type="match status" value="1"/>
</dbReference>
<name>A0A346Y480_9ACTN</name>
<dbReference type="AlphaFoldDB" id="A0A346Y480"/>
<protein>
    <submittedName>
        <fullName evidence="9">Ccs1/ResB-related putative cytochrome C-type biogenesis protein</fullName>
    </submittedName>
</protein>